<name>A0A2L2XEH4_9FIRM</name>
<dbReference type="GO" id="GO:0008832">
    <property type="term" value="F:dGTPase activity"/>
    <property type="evidence" value="ECO:0007669"/>
    <property type="project" value="TreeGrafter"/>
</dbReference>
<reference evidence="3" key="1">
    <citation type="submission" date="2018-02" db="EMBL/GenBank/DDBJ databases">
        <title>Genome sequence of Desulfocucumis palustris strain NAW-5.</title>
        <authorList>
            <person name="Watanabe M."/>
            <person name="Kojima H."/>
            <person name="Fukui M."/>
        </authorList>
    </citation>
    <scope>NUCLEOTIDE SEQUENCE [LARGE SCALE GENOMIC DNA]</scope>
    <source>
        <strain evidence="3">NAW-5</strain>
    </source>
</reference>
<dbReference type="InterPro" id="IPR050135">
    <property type="entry name" value="dGTPase-like"/>
</dbReference>
<dbReference type="InterPro" id="IPR045509">
    <property type="entry name" value="HD_assoc_2"/>
</dbReference>
<dbReference type="Gene3D" id="1.10.3210.10">
    <property type="entry name" value="Hypothetical protein af1432"/>
    <property type="match status" value="1"/>
</dbReference>
<comment type="caution">
    <text evidence="2">The sequence shown here is derived from an EMBL/GenBank/DDBJ whole genome shotgun (WGS) entry which is preliminary data.</text>
</comment>
<dbReference type="Proteomes" id="UP000239549">
    <property type="component" value="Unassembled WGS sequence"/>
</dbReference>
<evidence type="ECO:0000313" key="2">
    <source>
        <dbReference type="EMBL" id="GBF34532.1"/>
    </source>
</evidence>
<evidence type="ECO:0000313" key="3">
    <source>
        <dbReference type="Proteomes" id="UP000239549"/>
    </source>
</evidence>
<dbReference type="PANTHER" id="PTHR11373">
    <property type="entry name" value="DEOXYNUCLEOSIDE TRIPHOSPHATE TRIPHOSPHOHYDROLASE"/>
    <property type="match status" value="1"/>
</dbReference>
<dbReference type="Pfam" id="PF19276">
    <property type="entry name" value="HD_assoc_2"/>
    <property type="match status" value="1"/>
</dbReference>
<feature type="domain" description="HD-associated" evidence="1">
    <location>
        <begin position="145"/>
        <end position="327"/>
    </location>
</feature>
<dbReference type="GO" id="GO:0006203">
    <property type="term" value="P:dGTP catabolic process"/>
    <property type="evidence" value="ECO:0007669"/>
    <property type="project" value="TreeGrafter"/>
</dbReference>
<dbReference type="InterPro" id="IPR003607">
    <property type="entry name" value="HD/PDEase_dom"/>
</dbReference>
<dbReference type="PANTHER" id="PTHR11373:SF4">
    <property type="entry name" value="DEOXYNUCLEOSIDE TRIPHOSPHATE TRIPHOSPHOHYDROLASE SAMHD1"/>
    <property type="match status" value="1"/>
</dbReference>
<sequence length="365" mass="42752">MHLATIAYDNVLKKHQVIFPPEQQDWFRQILRLIALTHDLGHPPFSHASEGVLPVGLEHEDFTEKVIKETIIGEYINEIGVIYTKKYGQEYNITPDLICDIYQGRVKDKNLIFLKKFMDSELDVDKMDYLLRDSLYCGVSYGKYDLDRLISSLTIYFQNGPRLAIDKGGMHVTEAFILARYFMFTQVYFHRTRRLYDLMLTNFLKEILPNGTYPDDINEFLSYNDNIVWELMVREKENSEWAQRIIHRDLISIVDESPPHSDDKDKKIYNMIGREIERECGKENIIIDSPSKLPHKIPTRVEVDDEKAIPIIRKISSLPTSLSDESEIIKNLTKPINIIRIYAKKDVYDKAKKIYEERQRDALGL</sequence>
<gene>
    <name evidence="2" type="ORF">DCCM_3651</name>
</gene>
<dbReference type="SUPFAM" id="SSF109604">
    <property type="entry name" value="HD-domain/PDEase-like"/>
    <property type="match status" value="1"/>
</dbReference>
<proteinExistence type="predicted"/>
<protein>
    <submittedName>
        <fullName evidence="2">Deoxyguanosinetriphosphate triphosphohydrolase</fullName>
    </submittedName>
</protein>
<dbReference type="CDD" id="cd00077">
    <property type="entry name" value="HDc"/>
    <property type="match status" value="1"/>
</dbReference>
<keyword evidence="3" id="KW-1185">Reference proteome</keyword>
<evidence type="ECO:0000259" key="1">
    <source>
        <dbReference type="Pfam" id="PF19276"/>
    </source>
</evidence>
<keyword evidence="2" id="KW-0378">Hydrolase</keyword>
<dbReference type="EMBL" id="BFAV01000141">
    <property type="protein sequence ID" value="GBF34532.1"/>
    <property type="molecule type" value="Genomic_DNA"/>
</dbReference>
<accession>A0A2L2XEH4</accession>
<dbReference type="AlphaFoldDB" id="A0A2L2XEH4"/>
<organism evidence="2 3">
    <name type="scientific">Desulfocucumis palustris</name>
    <dbReference type="NCBI Taxonomy" id="1898651"/>
    <lineage>
        <taxon>Bacteria</taxon>
        <taxon>Bacillati</taxon>
        <taxon>Bacillota</taxon>
        <taxon>Clostridia</taxon>
        <taxon>Eubacteriales</taxon>
        <taxon>Desulfocucumaceae</taxon>
        <taxon>Desulfocucumis</taxon>
    </lineage>
</organism>